<keyword evidence="7 14" id="KW-0489">Methyltransferase</keyword>
<comment type="caution">
    <text evidence="16">The sequence shown here is derived from an EMBL/GenBank/DDBJ whole genome shotgun (WGS) entry which is preliminary data.</text>
</comment>
<evidence type="ECO:0000256" key="4">
    <source>
        <dbReference type="ARBA" id="ARBA00012140"/>
    </source>
</evidence>
<name>A0A0W0TFE3_LEGER</name>
<dbReference type="Gene3D" id="3.30.70.1170">
    <property type="entry name" value="Sun protein, domain 3"/>
    <property type="match status" value="1"/>
</dbReference>
<dbReference type="PROSITE" id="PS01153">
    <property type="entry name" value="NOL1_NOP2_SUN"/>
    <property type="match status" value="1"/>
</dbReference>
<evidence type="ECO:0000256" key="13">
    <source>
        <dbReference type="ARBA" id="ARBA00047283"/>
    </source>
</evidence>
<protein>
    <recommendedName>
        <fullName evidence="4">16S rRNA (cytosine(967)-C(5))-methyltransferase</fullName>
        <ecNumber evidence="4">2.1.1.176</ecNumber>
    </recommendedName>
    <alternativeName>
        <fullName evidence="11">16S rRNA m5C967 methyltransferase</fullName>
    </alternativeName>
    <alternativeName>
        <fullName evidence="12">rRNA (cytosine-C(5)-)-methyltransferase RsmB</fullName>
    </alternativeName>
</protein>
<dbReference type="PANTHER" id="PTHR22807">
    <property type="entry name" value="NOP2 YEAST -RELATED NOL1/NOP2/FMU SUN DOMAIN-CONTAINING"/>
    <property type="match status" value="1"/>
</dbReference>
<evidence type="ECO:0000313" key="17">
    <source>
        <dbReference type="Proteomes" id="UP000054773"/>
    </source>
</evidence>
<dbReference type="InterPro" id="IPR029063">
    <property type="entry name" value="SAM-dependent_MTases_sf"/>
</dbReference>
<dbReference type="InterPro" id="IPR018314">
    <property type="entry name" value="RsmB/NOL1/NOP2-like_CS"/>
</dbReference>
<dbReference type="PRINTS" id="PR02008">
    <property type="entry name" value="RCMTFAMILY"/>
</dbReference>
<feature type="binding site" evidence="14">
    <location>
        <begin position="243"/>
        <end position="249"/>
    </location>
    <ligand>
        <name>S-adenosyl-L-methionine</name>
        <dbReference type="ChEBI" id="CHEBI:59789"/>
    </ligand>
</feature>
<dbReference type="NCBIfam" id="NF008149">
    <property type="entry name" value="PRK10901.1"/>
    <property type="match status" value="1"/>
</dbReference>
<dbReference type="InterPro" id="IPR006027">
    <property type="entry name" value="NusB_RsmB_TIM44"/>
</dbReference>
<evidence type="ECO:0000256" key="6">
    <source>
        <dbReference type="ARBA" id="ARBA00022552"/>
    </source>
</evidence>
<keyword evidence="10 14" id="KW-0694">RNA-binding</keyword>
<feature type="binding site" evidence="14">
    <location>
        <position position="267"/>
    </location>
    <ligand>
        <name>S-adenosyl-L-methionine</name>
        <dbReference type="ChEBI" id="CHEBI:59789"/>
    </ligand>
</feature>
<dbReference type="Pfam" id="PF22458">
    <property type="entry name" value="RsmF-B_ferredox"/>
    <property type="match status" value="1"/>
</dbReference>
<evidence type="ECO:0000256" key="8">
    <source>
        <dbReference type="ARBA" id="ARBA00022679"/>
    </source>
</evidence>
<dbReference type="Proteomes" id="UP000054773">
    <property type="component" value="Unassembled WGS sequence"/>
</dbReference>
<keyword evidence="17" id="KW-1185">Reference proteome</keyword>
<dbReference type="RefSeq" id="WP_058527575.1">
    <property type="nucleotide sequence ID" value="NZ_CAAAHY010000003.1"/>
</dbReference>
<keyword evidence="5" id="KW-0963">Cytoplasm</keyword>
<dbReference type="GO" id="GO:0005829">
    <property type="term" value="C:cytosol"/>
    <property type="evidence" value="ECO:0007669"/>
    <property type="project" value="TreeGrafter"/>
</dbReference>
<accession>A0A0W0TFE3</accession>
<dbReference type="SUPFAM" id="SSF53335">
    <property type="entry name" value="S-adenosyl-L-methionine-dependent methyltransferases"/>
    <property type="match status" value="1"/>
</dbReference>
<evidence type="ECO:0000256" key="14">
    <source>
        <dbReference type="PROSITE-ProRule" id="PRU01023"/>
    </source>
</evidence>
<dbReference type="GO" id="GO:0006355">
    <property type="term" value="P:regulation of DNA-templated transcription"/>
    <property type="evidence" value="ECO:0007669"/>
    <property type="project" value="InterPro"/>
</dbReference>
<dbReference type="FunFam" id="3.30.70.1170:FF:000002">
    <property type="entry name" value="Ribosomal RNA small subunit methyltransferase B"/>
    <property type="match status" value="1"/>
</dbReference>
<comment type="catalytic activity">
    <reaction evidence="13">
        <text>cytidine(967) in 16S rRNA + S-adenosyl-L-methionine = 5-methylcytidine(967) in 16S rRNA + S-adenosyl-L-homocysteine + H(+)</text>
        <dbReference type="Rhea" id="RHEA:42748"/>
        <dbReference type="Rhea" id="RHEA-COMP:10219"/>
        <dbReference type="Rhea" id="RHEA-COMP:10220"/>
        <dbReference type="ChEBI" id="CHEBI:15378"/>
        <dbReference type="ChEBI" id="CHEBI:57856"/>
        <dbReference type="ChEBI" id="CHEBI:59789"/>
        <dbReference type="ChEBI" id="CHEBI:74483"/>
        <dbReference type="ChEBI" id="CHEBI:82748"/>
        <dbReference type="EC" id="2.1.1.176"/>
    </reaction>
</comment>
<dbReference type="EMBL" id="LNYA01000034">
    <property type="protein sequence ID" value="KTC94314.1"/>
    <property type="molecule type" value="Genomic_DNA"/>
</dbReference>
<dbReference type="STRING" id="448.Lery_2481"/>
<comment type="subcellular location">
    <subcellularLocation>
        <location evidence="2">Cytoplasm</location>
    </subcellularLocation>
</comment>
<organism evidence="16 17">
    <name type="scientific">Legionella erythra</name>
    <dbReference type="NCBI Taxonomy" id="448"/>
    <lineage>
        <taxon>Bacteria</taxon>
        <taxon>Pseudomonadati</taxon>
        <taxon>Pseudomonadota</taxon>
        <taxon>Gammaproteobacteria</taxon>
        <taxon>Legionellales</taxon>
        <taxon>Legionellaceae</taxon>
        <taxon>Legionella</taxon>
    </lineage>
</organism>
<dbReference type="OrthoDB" id="9810297at2"/>
<evidence type="ECO:0000256" key="10">
    <source>
        <dbReference type="ARBA" id="ARBA00022884"/>
    </source>
</evidence>
<dbReference type="InterPro" id="IPR054728">
    <property type="entry name" value="RsmB-like_ferredoxin"/>
</dbReference>
<dbReference type="CDD" id="cd02440">
    <property type="entry name" value="AdoMet_MTases"/>
    <property type="match status" value="1"/>
</dbReference>
<evidence type="ECO:0000256" key="7">
    <source>
        <dbReference type="ARBA" id="ARBA00022603"/>
    </source>
</evidence>
<keyword evidence="9 14" id="KW-0949">S-adenosyl-L-methionine</keyword>
<evidence type="ECO:0000256" key="1">
    <source>
        <dbReference type="ARBA" id="ARBA00002724"/>
    </source>
</evidence>
<dbReference type="Pfam" id="PF01189">
    <property type="entry name" value="Methyltr_RsmB-F"/>
    <property type="match status" value="1"/>
</dbReference>
<evidence type="ECO:0000256" key="9">
    <source>
        <dbReference type="ARBA" id="ARBA00022691"/>
    </source>
</evidence>
<dbReference type="NCBIfam" id="TIGR00563">
    <property type="entry name" value="rsmB"/>
    <property type="match status" value="1"/>
</dbReference>
<comment type="function">
    <text evidence="1">Specifically methylates the cytosine at position 967 (m5C967) of 16S rRNA.</text>
</comment>
<dbReference type="EC" id="2.1.1.176" evidence="4"/>
<dbReference type="Pfam" id="PF01029">
    <property type="entry name" value="NusB"/>
    <property type="match status" value="1"/>
</dbReference>
<evidence type="ECO:0000259" key="15">
    <source>
        <dbReference type="PROSITE" id="PS51686"/>
    </source>
</evidence>
<comment type="similarity">
    <text evidence="3 14">Belongs to the class I-like SAM-binding methyltransferase superfamily. RsmB/NOP family.</text>
</comment>
<proteinExistence type="inferred from homology"/>
<dbReference type="Gene3D" id="3.40.50.150">
    <property type="entry name" value="Vaccinia Virus protein VP39"/>
    <property type="match status" value="1"/>
</dbReference>
<dbReference type="SUPFAM" id="SSF48013">
    <property type="entry name" value="NusB-like"/>
    <property type="match status" value="1"/>
</dbReference>
<dbReference type="GO" id="GO:0070475">
    <property type="term" value="P:rRNA base methylation"/>
    <property type="evidence" value="ECO:0007669"/>
    <property type="project" value="TreeGrafter"/>
</dbReference>
<dbReference type="InterPro" id="IPR035926">
    <property type="entry name" value="NusB-like_sf"/>
</dbReference>
<evidence type="ECO:0000313" key="16">
    <source>
        <dbReference type="EMBL" id="KTC94314.1"/>
    </source>
</evidence>
<keyword evidence="8 14" id="KW-0808">Transferase</keyword>
<evidence type="ECO:0000256" key="5">
    <source>
        <dbReference type="ARBA" id="ARBA00022490"/>
    </source>
</evidence>
<dbReference type="Gene3D" id="1.10.940.10">
    <property type="entry name" value="NusB-like"/>
    <property type="match status" value="1"/>
</dbReference>
<feature type="domain" description="SAM-dependent MTase RsmB/NOP-type" evidence="15">
    <location>
        <begin position="153"/>
        <end position="423"/>
    </location>
</feature>
<sequence length="423" mass="48017">MSKNDRLQALEILIAVVKDKIPLSHNLTHASPLAREIAFGVCRHYYRLQHLADSLLTKRPKEQDIWIAVLMGLYQLLYLNKPEYATVKETVALLDAVKKSWAKGLVNAVLRRFCREKDALLAKLKNKPEYIYGHPDWFIKRMRQDWPHHWQQLLAANDQHPPMSLRVNQARCSREDYLKRLQDKGMPAKALPYALQGIALEKPCDVQELPGFNEGDLSVQDESAQLAVSLLDLRPGLRVLDACCAPGGKTCHLLESENQLKECVALDVDEKRLERVNANLARLHLQATVVKGDALQPSQWWDGTPFDRILLDAPCSALGVIRRHPDIKLLRSEEDIRRAAALQNELLQTLWPLLVPQGLLVYATCSILPVENEQQIAAFAARHPDCDVLKGEQPWGLFTGHGWQIIPGEGNRDGFFYSVLRKR</sequence>
<dbReference type="GO" id="GO:0009383">
    <property type="term" value="F:rRNA (cytosine-C5-)-methyltransferase activity"/>
    <property type="evidence" value="ECO:0007669"/>
    <property type="project" value="TreeGrafter"/>
</dbReference>
<evidence type="ECO:0000256" key="11">
    <source>
        <dbReference type="ARBA" id="ARBA00030399"/>
    </source>
</evidence>
<evidence type="ECO:0000256" key="12">
    <source>
        <dbReference type="ARBA" id="ARBA00031088"/>
    </source>
</evidence>
<dbReference type="GO" id="GO:0003723">
    <property type="term" value="F:RNA binding"/>
    <property type="evidence" value="ECO:0007669"/>
    <property type="project" value="UniProtKB-UniRule"/>
</dbReference>
<evidence type="ECO:0000256" key="3">
    <source>
        <dbReference type="ARBA" id="ARBA00007494"/>
    </source>
</evidence>
<dbReference type="PATRIC" id="fig|448.7.peg.2606"/>
<feature type="binding site" evidence="14">
    <location>
        <position position="293"/>
    </location>
    <ligand>
        <name>S-adenosyl-L-methionine</name>
        <dbReference type="ChEBI" id="CHEBI:59789"/>
    </ligand>
</feature>
<reference evidence="16 17" key="1">
    <citation type="submission" date="2015-11" db="EMBL/GenBank/DDBJ databases">
        <title>Genomic analysis of 38 Legionella species identifies large and diverse effector repertoires.</title>
        <authorList>
            <person name="Burstein D."/>
            <person name="Amaro F."/>
            <person name="Zusman T."/>
            <person name="Lifshitz Z."/>
            <person name="Cohen O."/>
            <person name="Gilbert J.A."/>
            <person name="Pupko T."/>
            <person name="Shuman H.A."/>
            <person name="Segal G."/>
        </authorList>
    </citation>
    <scope>NUCLEOTIDE SEQUENCE [LARGE SCALE GENOMIC DNA]</scope>
    <source>
        <strain evidence="16 17">SE-32A-C8</strain>
    </source>
</reference>
<feature type="active site" description="Nucleophile" evidence="14">
    <location>
        <position position="365"/>
    </location>
</feature>
<dbReference type="InterPro" id="IPR023267">
    <property type="entry name" value="RCMT"/>
</dbReference>
<dbReference type="Gene3D" id="1.10.287.730">
    <property type="entry name" value="Helix hairpin bin"/>
    <property type="match status" value="1"/>
</dbReference>
<dbReference type="PROSITE" id="PS51686">
    <property type="entry name" value="SAM_MT_RSMB_NOP"/>
    <property type="match status" value="1"/>
</dbReference>
<gene>
    <name evidence="16" type="primary">rsmB</name>
    <name evidence="16" type="ORF">Lery_2481</name>
</gene>
<evidence type="ECO:0000256" key="2">
    <source>
        <dbReference type="ARBA" id="ARBA00004496"/>
    </source>
</evidence>
<dbReference type="InterPro" id="IPR049560">
    <property type="entry name" value="MeTrfase_RsmB-F_NOP2_cat"/>
</dbReference>
<keyword evidence="6" id="KW-0698">rRNA processing</keyword>
<dbReference type="AlphaFoldDB" id="A0A0W0TFE3"/>
<dbReference type="InterPro" id="IPR004573">
    <property type="entry name" value="rRNA_ssu_MeTfrase_B"/>
</dbReference>
<dbReference type="FunFam" id="3.40.50.150:FF:000022">
    <property type="entry name" value="Ribosomal RNA small subunit methyltransferase B"/>
    <property type="match status" value="1"/>
</dbReference>
<dbReference type="InterPro" id="IPR001678">
    <property type="entry name" value="MeTrfase_RsmB-F_NOP2_dom"/>
</dbReference>
<dbReference type="PANTHER" id="PTHR22807:SF61">
    <property type="entry name" value="NOL1_NOP2_SUN FAMILY PROTEIN _ ANTITERMINATION NUSB DOMAIN-CONTAINING PROTEIN"/>
    <property type="match status" value="1"/>
</dbReference>
<feature type="binding site" evidence="14">
    <location>
        <position position="312"/>
    </location>
    <ligand>
        <name>S-adenosyl-L-methionine</name>
        <dbReference type="ChEBI" id="CHEBI:59789"/>
    </ligand>
</feature>